<keyword evidence="4" id="KW-1185">Reference proteome</keyword>
<dbReference type="EMBL" id="RRYP01004324">
    <property type="protein sequence ID" value="TNV82964.1"/>
    <property type="molecule type" value="Genomic_DNA"/>
</dbReference>
<dbReference type="InterPro" id="IPR006703">
    <property type="entry name" value="G_AIG1"/>
</dbReference>
<dbReference type="AlphaFoldDB" id="A0A8J8NYG4"/>
<dbReference type="Proteomes" id="UP000785679">
    <property type="component" value="Unassembled WGS sequence"/>
</dbReference>
<dbReference type="SUPFAM" id="SSF52540">
    <property type="entry name" value="P-loop containing nucleoside triphosphate hydrolases"/>
    <property type="match status" value="1"/>
</dbReference>
<dbReference type="CDD" id="cd00882">
    <property type="entry name" value="Ras_like_GTPase"/>
    <property type="match status" value="1"/>
</dbReference>
<accession>A0A8J8NYG4</accession>
<dbReference type="InterPro" id="IPR027417">
    <property type="entry name" value="P-loop_NTPase"/>
</dbReference>
<evidence type="ECO:0000313" key="4">
    <source>
        <dbReference type="Proteomes" id="UP000785679"/>
    </source>
</evidence>
<feature type="domain" description="AIG1-type G" evidence="2">
    <location>
        <begin position="76"/>
        <end position="261"/>
    </location>
</feature>
<evidence type="ECO:0000313" key="3">
    <source>
        <dbReference type="EMBL" id="TNV82964.1"/>
    </source>
</evidence>
<dbReference type="Pfam" id="PF04548">
    <property type="entry name" value="AIG1"/>
    <property type="match status" value="1"/>
</dbReference>
<reference evidence="3" key="1">
    <citation type="submission" date="2019-06" db="EMBL/GenBank/DDBJ databases">
        <authorList>
            <person name="Zheng W."/>
        </authorList>
    </citation>
    <scope>NUCLEOTIDE SEQUENCE</scope>
    <source>
        <strain evidence="3">QDHG01</strain>
    </source>
</reference>
<gene>
    <name evidence="3" type="ORF">FGO68_gene1108</name>
</gene>
<evidence type="ECO:0000259" key="2">
    <source>
        <dbReference type="Pfam" id="PF04548"/>
    </source>
</evidence>
<dbReference type="Gene3D" id="3.40.50.300">
    <property type="entry name" value="P-loop containing nucleotide triphosphate hydrolases"/>
    <property type="match status" value="1"/>
</dbReference>
<comment type="caution">
    <text evidence="3">The sequence shown here is derived from an EMBL/GenBank/DDBJ whole genome shotgun (WGS) entry which is preliminary data.</text>
</comment>
<protein>
    <recommendedName>
        <fullName evidence="2">AIG1-type G domain-containing protein</fullName>
    </recommendedName>
</protein>
<organism evidence="3 4">
    <name type="scientific">Halteria grandinella</name>
    <dbReference type="NCBI Taxonomy" id="5974"/>
    <lineage>
        <taxon>Eukaryota</taxon>
        <taxon>Sar</taxon>
        <taxon>Alveolata</taxon>
        <taxon>Ciliophora</taxon>
        <taxon>Intramacronucleata</taxon>
        <taxon>Spirotrichea</taxon>
        <taxon>Stichotrichia</taxon>
        <taxon>Sporadotrichida</taxon>
        <taxon>Halteriidae</taxon>
        <taxon>Halteria</taxon>
    </lineage>
</organism>
<name>A0A8J8NYG4_HALGN</name>
<evidence type="ECO:0000256" key="1">
    <source>
        <dbReference type="ARBA" id="ARBA00022741"/>
    </source>
</evidence>
<dbReference type="GO" id="GO:0005525">
    <property type="term" value="F:GTP binding"/>
    <property type="evidence" value="ECO:0007669"/>
    <property type="project" value="InterPro"/>
</dbReference>
<sequence length="384" mass="43007">MQSQISQATMQDNMVTEFQYDIANGIPAEKGRIFLEQNGWDLVKALVQYYTYYLGTGKVPVVGQGASSQPTNNSKNIIFLSNTRAGKSTLVNKLSNSQAAAVGTSSLGRSTTLTYSSYNFTYQNQSYNAYDGPGLNDSDCRVSNQDILKQILQIMLVGFQGADLQGLVFFQSCTTDSFMMRPYLEKAQAIFGPEIKKTVLVLLTKCKNANPEFVSEATEICKQMGLKCLQWESIDITHQEMEQQKRKLFETISTLTPFQMKDIHRYRQEIVEKAFALKAQAPDCKKEELEEYKDTVQDIKLVKDIVNVSVPVTYQKRRGGIAGLAGGTKACTTSVQVCIPIDRPVITNVEVTKQYLKKSQVKPPLHQFIEPARAAILRRIDNTI</sequence>
<dbReference type="OrthoDB" id="8954335at2759"/>
<proteinExistence type="predicted"/>
<keyword evidence="1" id="KW-0547">Nucleotide-binding</keyword>